<dbReference type="EMBL" id="AGFM01000006">
    <property type="protein sequence ID" value="EHJ62765.1"/>
    <property type="molecule type" value="Genomic_DNA"/>
</dbReference>
<proteinExistence type="predicted"/>
<keyword evidence="2" id="KW-1185">Reference proteome</keyword>
<comment type="caution">
    <text evidence="1">The sequence shown here is derived from an EMBL/GenBank/DDBJ whole genome shotgun (WGS) entry which is preliminary data.</text>
</comment>
<protein>
    <submittedName>
        <fullName evidence="1">Uncharacterized protein</fullName>
    </submittedName>
</protein>
<evidence type="ECO:0000313" key="2">
    <source>
        <dbReference type="Proteomes" id="UP000004030"/>
    </source>
</evidence>
<dbReference type="STRING" id="1088721.JI59_18735"/>
<accession>G6E7E2</accession>
<dbReference type="Proteomes" id="UP000004030">
    <property type="component" value="Unassembled WGS sequence"/>
</dbReference>
<dbReference type="PATRIC" id="fig|1088721.3.peg.275"/>
<name>G6E7E2_9SPHN</name>
<dbReference type="OrthoDB" id="9944864at2"/>
<evidence type="ECO:0000313" key="1">
    <source>
        <dbReference type="EMBL" id="EHJ62765.1"/>
    </source>
</evidence>
<organism evidence="1 2">
    <name type="scientific">Novosphingobium pentaromativorans US6-1</name>
    <dbReference type="NCBI Taxonomy" id="1088721"/>
    <lineage>
        <taxon>Bacteria</taxon>
        <taxon>Pseudomonadati</taxon>
        <taxon>Pseudomonadota</taxon>
        <taxon>Alphaproteobacteria</taxon>
        <taxon>Sphingomonadales</taxon>
        <taxon>Sphingomonadaceae</taxon>
        <taxon>Novosphingobium</taxon>
    </lineage>
</organism>
<gene>
    <name evidence="1" type="ORF">NSU_0277</name>
</gene>
<dbReference type="RefSeq" id="WP_007011194.1">
    <property type="nucleotide sequence ID" value="NZ_AGFM01000006.1"/>
</dbReference>
<sequence length="114" mass="12563">MMRGTAKERIPYGALVLCRGFEVVLAGPEIANGRARRPPRWAGRSDEAYHAGDWVSVEPIEGLGDRDLNALANGPIMDPRRIYLPAGKLTERAYQERLDLQFREAGISRGGNGT</sequence>
<dbReference type="AlphaFoldDB" id="G6E7E2"/>
<dbReference type="KEGG" id="npn:JI59_18735"/>
<reference evidence="1 2" key="1">
    <citation type="journal article" date="2012" name="J. Bacteriol.">
        <title>Genome sequence of benzo(a)pyrene-degrading bacterium Novosphingobium pentaromativorans US6-1.</title>
        <authorList>
            <person name="Luo Y.R."/>
            <person name="Kang S.G."/>
            <person name="Kim S.J."/>
            <person name="Kim M.R."/>
            <person name="Li N."/>
            <person name="Lee J.H."/>
            <person name="Kwon K.K."/>
        </authorList>
    </citation>
    <scope>NUCLEOTIDE SEQUENCE [LARGE SCALE GENOMIC DNA]</scope>
    <source>
        <strain evidence="1 2">US6-1</strain>
    </source>
</reference>